<reference evidence="1" key="1">
    <citation type="submission" date="2013-05" db="EMBL/GenBank/DDBJ databases">
        <authorList>
            <person name="Yim A.K.Y."/>
            <person name="Chan T.F."/>
            <person name="Ji K.M."/>
            <person name="Liu X.Y."/>
            <person name="Zhou J.W."/>
            <person name="Li R.Q."/>
            <person name="Yang K.Y."/>
            <person name="Li J."/>
            <person name="Li M."/>
            <person name="Law P.T.W."/>
            <person name="Wu Y.L."/>
            <person name="Cai Z.L."/>
            <person name="Qin H."/>
            <person name="Bao Y."/>
            <person name="Leung R.K.K."/>
            <person name="Ng P.K.S."/>
            <person name="Zou J."/>
            <person name="Zhong X.J."/>
            <person name="Ran P.X."/>
            <person name="Zhong N.S."/>
            <person name="Liu Z.G."/>
            <person name="Tsui S.K.W."/>
        </authorList>
    </citation>
    <scope>NUCLEOTIDE SEQUENCE</scope>
    <source>
        <strain evidence="1">Derf</strain>
        <tissue evidence="1">Whole organism</tissue>
    </source>
</reference>
<reference evidence="1" key="2">
    <citation type="journal article" date="2022" name="Res Sq">
        <title>Comparative Genomics Reveals Insights into the Divergent Evolution of Astigmatic Mites and Household Pest Adaptations.</title>
        <authorList>
            <person name="Xiong Q."/>
            <person name="Wan A.T.-Y."/>
            <person name="Liu X.-Y."/>
            <person name="Fung C.S.-H."/>
            <person name="Xiao X."/>
            <person name="Malainual N."/>
            <person name="Hou J."/>
            <person name="Wang L."/>
            <person name="Wang M."/>
            <person name="Yang K."/>
            <person name="Cui Y."/>
            <person name="Leung E."/>
            <person name="Nong W."/>
            <person name="Shin S.-K."/>
            <person name="Au S."/>
            <person name="Jeong K.Y."/>
            <person name="Chew F.T."/>
            <person name="Hui J."/>
            <person name="Leung T.F."/>
            <person name="Tungtrongchitr A."/>
            <person name="Zhong N."/>
            <person name="Liu Z."/>
            <person name="Tsui S."/>
        </authorList>
    </citation>
    <scope>NUCLEOTIDE SEQUENCE</scope>
    <source>
        <strain evidence="1">Derf</strain>
        <tissue evidence="1">Whole organism</tissue>
    </source>
</reference>
<keyword evidence="2" id="KW-1185">Reference proteome</keyword>
<dbReference type="AlphaFoldDB" id="A0A922KYT4"/>
<dbReference type="Proteomes" id="UP000790347">
    <property type="component" value="Unassembled WGS sequence"/>
</dbReference>
<accession>A0A922KYT4</accession>
<evidence type="ECO:0000313" key="1">
    <source>
        <dbReference type="EMBL" id="KAH9493499.1"/>
    </source>
</evidence>
<gene>
    <name evidence="1" type="ORF">DERF_014241</name>
</gene>
<organism evidence="1 2">
    <name type="scientific">Dermatophagoides farinae</name>
    <name type="common">American house dust mite</name>
    <dbReference type="NCBI Taxonomy" id="6954"/>
    <lineage>
        <taxon>Eukaryota</taxon>
        <taxon>Metazoa</taxon>
        <taxon>Ecdysozoa</taxon>
        <taxon>Arthropoda</taxon>
        <taxon>Chelicerata</taxon>
        <taxon>Arachnida</taxon>
        <taxon>Acari</taxon>
        <taxon>Acariformes</taxon>
        <taxon>Sarcoptiformes</taxon>
        <taxon>Astigmata</taxon>
        <taxon>Psoroptidia</taxon>
        <taxon>Analgoidea</taxon>
        <taxon>Pyroglyphidae</taxon>
        <taxon>Dermatophagoidinae</taxon>
        <taxon>Dermatophagoides</taxon>
    </lineage>
</organism>
<evidence type="ECO:0000313" key="2">
    <source>
        <dbReference type="Proteomes" id="UP000790347"/>
    </source>
</evidence>
<dbReference type="EMBL" id="ASGP02000008">
    <property type="protein sequence ID" value="KAH9493499.1"/>
    <property type="molecule type" value="Genomic_DNA"/>
</dbReference>
<protein>
    <submittedName>
        <fullName evidence="1">Uncharacterized protein</fullName>
    </submittedName>
</protein>
<comment type="caution">
    <text evidence="1">The sequence shown here is derived from an EMBL/GenBank/DDBJ whole genome shotgun (WGS) entry which is preliminary data.</text>
</comment>
<sequence>MFRMLVTDGDGATWCGGATVVVVRLSRLWRLMIIWVKLMNRAWRMFSSEDCFGVGAMNRERDGDLSNDARPGCFSISSSWIISIFETVDKSSSDMITSVLLIVIAMVWCLHNDDDQ</sequence>
<proteinExistence type="predicted"/>
<name>A0A922KYT4_DERFA</name>